<name>A0ACB8QF77_9AGAM</name>
<accession>A0ACB8QF77</accession>
<reference evidence="1" key="1">
    <citation type="submission" date="2021-02" db="EMBL/GenBank/DDBJ databases">
        <authorList>
            <consortium name="DOE Joint Genome Institute"/>
            <person name="Ahrendt S."/>
            <person name="Looney B.P."/>
            <person name="Miyauchi S."/>
            <person name="Morin E."/>
            <person name="Drula E."/>
            <person name="Courty P.E."/>
            <person name="Chicoki N."/>
            <person name="Fauchery L."/>
            <person name="Kohler A."/>
            <person name="Kuo A."/>
            <person name="Labutti K."/>
            <person name="Pangilinan J."/>
            <person name="Lipzen A."/>
            <person name="Riley R."/>
            <person name="Andreopoulos W."/>
            <person name="He G."/>
            <person name="Johnson J."/>
            <person name="Barry K.W."/>
            <person name="Grigoriev I.V."/>
            <person name="Nagy L."/>
            <person name="Hibbett D."/>
            <person name="Henrissat B."/>
            <person name="Matheny P.B."/>
            <person name="Labbe J."/>
            <person name="Martin F."/>
        </authorList>
    </citation>
    <scope>NUCLEOTIDE SEQUENCE</scope>
    <source>
        <strain evidence="1">EC-137</strain>
    </source>
</reference>
<proteinExistence type="predicted"/>
<feature type="non-terminal residue" evidence="1">
    <location>
        <position position="531"/>
    </location>
</feature>
<evidence type="ECO:0000313" key="1">
    <source>
        <dbReference type="EMBL" id="KAI0030241.1"/>
    </source>
</evidence>
<reference evidence="1" key="2">
    <citation type="journal article" date="2022" name="New Phytol.">
        <title>Evolutionary transition to the ectomycorrhizal habit in the genomes of a hyperdiverse lineage of mushroom-forming fungi.</title>
        <authorList>
            <person name="Looney B."/>
            <person name="Miyauchi S."/>
            <person name="Morin E."/>
            <person name="Drula E."/>
            <person name="Courty P.E."/>
            <person name="Kohler A."/>
            <person name="Kuo A."/>
            <person name="LaButti K."/>
            <person name="Pangilinan J."/>
            <person name="Lipzen A."/>
            <person name="Riley R."/>
            <person name="Andreopoulos W."/>
            <person name="He G."/>
            <person name="Johnson J."/>
            <person name="Nolan M."/>
            <person name="Tritt A."/>
            <person name="Barry K.W."/>
            <person name="Grigoriev I.V."/>
            <person name="Nagy L.G."/>
            <person name="Hibbett D."/>
            <person name="Henrissat B."/>
            <person name="Matheny P.B."/>
            <person name="Labbe J."/>
            <person name="Martin F.M."/>
        </authorList>
    </citation>
    <scope>NUCLEOTIDE SEQUENCE</scope>
    <source>
        <strain evidence="1">EC-137</strain>
    </source>
</reference>
<comment type="caution">
    <text evidence="1">The sequence shown here is derived from an EMBL/GenBank/DDBJ whole genome shotgun (WGS) entry which is preliminary data.</text>
</comment>
<dbReference type="Proteomes" id="UP000814128">
    <property type="component" value="Unassembled WGS sequence"/>
</dbReference>
<keyword evidence="2" id="KW-1185">Reference proteome</keyword>
<sequence length="531" mass="57533">EADAQAAAIAVPEDTGEGGKLKMIITLVKRCLGVKDIASMRLSLPASLLEPIPNLEYWHYLDRPDLFAAINDSPDPFERMLAVLRFTLSKDIRHIRGKPVKPYNSVLGEHFRSHWDVTPPSYPSNPAHPPVLHTHTDDVIPSTVSSPAVPTSPAPRSLAPSPNPSRTRIGGLLSMRNWSSPAIEERTMSSVESNSSAQDSKLSLVSARSTTSTAPPASALEPVRIAFLTEQISHHPPVSAFAAECPARHLTLSGIDQIHAKVTSTMNVRLGPGSLNLGIFVDVGAGAEHGAGERYHITHPSALVNGLLRGNLWVSMCESTVVTQSGGADGPRLRAVLEYKDESWLGRAQFALEGVVHTVEPDEEAKAAEWTKVKHVPRDRVVAEIEGSWRGAVRWRRVGEIPAAGGGASRPPSRASGVPANEWHTLVDLSPLQAVPMVVRPLEEQLPNESRRMWQTLTNRLLAKEFGEATKAKVAIEQKQRDDAAARKAKGVEFVPVYFEKDISSGVPTLTAEGRKALDEESKDAVIKPAP</sequence>
<organism evidence="1 2">
    <name type="scientific">Vararia minispora EC-137</name>
    <dbReference type="NCBI Taxonomy" id="1314806"/>
    <lineage>
        <taxon>Eukaryota</taxon>
        <taxon>Fungi</taxon>
        <taxon>Dikarya</taxon>
        <taxon>Basidiomycota</taxon>
        <taxon>Agaricomycotina</taxon>
        <taxon>Agaricomycetes</taxon>
        <taxon>Russulales</taxon>
        <taxon>Lachnocladiaceae</taxon>
        <taxon>Vararia</taxon>
    </lineage>
</organism>
<dbReference type="EMBL" id="MU273632">
    <property type="protein sequence ID" value="KAI0030241.1"/>
    <property type="molecule type" value="Genomic_DNA"/>
</dbReference>
<evidence type="ECO:0000313" key="2">
    <source>
        <dbReference type="Proteomes" id="UP000814128"/>
    </source>
</evidence>
<gene>
    <name evidence="1" type="ORF">K488DRAFT_28820</name>
</gene>
<protein>
    <submittedName>
        <fullName evidence="1">Uncharacterized protein</fullName>
    </submittedName>
</protein>
<feature type="non-terminal residue" evidence="1">
    <location>
        <position position="1"/>
    </location>
</feature>